<dbReference type="InterPro" id="IPR036322">
    <property type="entry name" value="WD40_repeat_dom_sf"/>
</dbReference>
<dbReference type="Gramene" id="GBG89442">
    <property type="protein sequence ID" value="GBG89442"/>
    <property type="gene ID" value="CBR_g49232"/>
</dbReference>
<feature type="region of interest" description="Disordered" evidence="1">
    <location>
        <begin position="251"/>
        <end position="320"/>
    </location>
</feature>
<dbReference type="Gene3D" id="2.130.10.10">
    <property type="entry name" value="YVTN repeat-like/Quinoprotein amine dehydrogenase"/>
    <property type="match status" value="1"/>
</dbReference>
<dbReference type="InterPro" id="IPR016024">
    <property type="entry name" value="ARM-type_fold"/>
</dbReference>
<dbReference type="EMBL" id="BFEA01000737">
    <property type="protein sequence ID" value="GBG89442.1"/>
    <property type="molecule type" value="Genomic_DNA"/>
</dbReference>
<evidence type="ECO:0000313" key="2">
    <source>
        <dbReference type="EMBL" id="GBG89442.1"/>
    </source>
</evidence>
<feature type="compositionally biased region" description="Low complexity" evidence="1">
    <location>
        <begin position="476"/>
        <end position="486"/>
    </location>
</feature>
<reference evidence="2 3" key="1">
    <citation type="journal article" date="2018" name="Cell">
        <title>The Chara Genome: Secondary Complexity and Implications for Plant Terrestrialization.</title>
        <authorList>
            <person name="Nishiyama T."/>
            <person name="Sakayama H."/>
            <person name="Vries J.D."/>
            <person name="Buschmann H."/>
            <person name="Saint-Marcoux D."/>
            <person name="Ullrich K.K."/>
            <person name="Haas F.B."/>
            <person name="Vanderstraeten L."/>
            <person name="Becker D."/>
            <person name="Lang D."/>
            <person name="Vosolsobe S."/>
            <person name="Rombauts S."/>
            <person name="Wilhelmsson P.K.I."/>
            <person name="Janitza P."/>
            <person name="Kern R."/>
            <person name="Heyl A."/>
            <person name="Rumpler F."/>
            <person name="Villalobos L.I.A.C."/>
            <person name="Clay J.M."/>
            <person name="Skokan R."/>
            <person name="Toyoda A."/>
            <person name="Suzuki Y."/>
            <person name="Kagoshima H."/>
            <person name="Schijlen E."/>
            <person name="Tajeshwar N."/>
            <person name="Catarino B."/>
            <person name="Hetherington A.J."/>
            <person name="Saltykova A."/>
            <person name="Bonnot C."/>
            <person name="Breuninger H."/>
            <person name="Symeonidi A."/>
            <person name="Radhakrishnan G.V."/>
            <person name="Van Nieuwerburgh F."/>
            <person name="Deforce D."/>
            <person name="Chang C."/>
            <person name="Karol K.G."/>
            <person name="Hedrich R."/>
            <person name="Ulvskov P."/>
            <person name="Glockner G."/>
            <person name="Delwiche C.F."/>
            <person name="Petrasek J."/>
            <person name="Van de Peer Y."/>
            <person name="Friml J."/>
            <person name="Beilby M."/>
            <person name="Dolan L."/>
            <person name="Kohara Y."/>
            <person name="Sugano S."/>
            <person name="Fujiyama A."/>
            <person name="Delaux P.-M."/>
            <person name="Quint M."/>
            <person name="TheiBen G."/>
            <person name="Hagemann M."/>
            <person name="Harholt J."/>
            <person name="Dunand C."/>
            <person name="Zachgo S."/>
            <person name="Langdale J."/>
            <person name="Maumus F."/>
            <person name="Straeten D.V.D."/>
            <person name="Gould S.B."/>
            <person name="Rensing S.A."/>
        </authorList>
    </citation>
    <scope>NUCLEOTIDE SEQUENCE [LARGE SCALE GENOMIC DNA]</scope>
    <source>
        <strain evidence="2 3">S276</strain>
    </source>
</reference>
<dbReference type="AlphaFoldDB" id="A0A388M4P2"/>
<sequence>MSKLREVVGTDTFMRNIQPLLLSGLRKTPFERHPAACAAVLVEMAEDLGWLITLQQTALPIIWSLGEDLTVYAIDAAAGIAKRLGEQFTVRHILPPLQALLLSSIPATSQNSRLSFATTLSAAEATAHAGRKSDGRRTDARSIAIRDGLVLLHRLASHLPPELVLSEVLQEPKNVFIKFLLHPSLGFSLLQLAAHALVECCENVGLEATTVIVLPQLKQFFESPSWDSYPLPLDGEGSTDAVGFWTVSGPSSSRFRSSSDHQLPVDSGNSEETTKKARSSTPAVMPAAPNTNEPEDNDKRGSREQSDMLPSVEQHTDPRKFSVKVLSTGREQFADDRRRANDQHVGFVTLVYILYPRLAAIVGIEALHWFVTTWPVLEQSLRKHFAWEWCGESSDNGGKGEASEAEPMARINATTREGGILGPAAAHLLLNGFGWSVPQAGGKRGWPFVTMKPVSRSSGDKRDRETKVGADENEAEGSNSNASSGSQVSPWQWLPSRRSDQEGFGSPSGTHRSSPISGHKRPWRLNGSVLQTWKAHSGRLHALVAGEEEQILLTAGHGDHGAEAARVWSLATKECVAEYLGHTEAVKGLFIWPGSDLIASCDGSLHLWRMGTGASAAIFKEPARSGALHLAVGNFEDGDAGGGISGGSVGAASTSMGPFREHYLLSCSMDRSLALWDLRRGTPALVQSYKGHADGIADISCGGDFVLSTSGGKVGFNYMNPDNLQDGQQKVVGLKLFNSRTGHKEPSNALFIQVLNYSQVFIIGCEDGCLKICD</sequence>
<feature type="compositionally biased region" description="Polar residues" evidence="1">
    <location>
        <begin position="507"/>
        <end position="516"/>
    </location>
</feature>
<feature type="region of interest" description="Disordered" evidence="1">
    <location>
        <begin position="446"/>
        <end position="522"/>
    </location>
</feature>
<dbReference type="SUPFAM" id="SSF48371">
    <property type="entry name" value="ARM repeat"/>
    <property type="match status" value="1"/>
</dbReference>
<keyword evidence="3" id="KW-1185">Reference proteome</keyword>
<feature type="compositionally biased region" description="Basic and acidic residues" evidence="1">
    <location>
        <begin position="297"/>
        <end position="306"/>
    </location>
</feature>
<name>A0A388M4P2_CHABU</name>
<dbReference type="Gene3D" id="1.25.10.10">
    <property type="entry name" value="Leucine-rich Repeat Variant"/>
    <property type="match status" value="1"/>
</dbReference>
<dbReference type="Pfam" id="PF00400">
    <property type="entry name" value="WD40"/>
    <property type="match status" value="1"/>
</dbReference>
<dbReference type="PANTHER" id="PTHR46866">
    <property type="entry name" value="GH12955P"/>
    <property type="match status" value="1"/>
</dbReference>
<dbReference type="Proteomes" id="UP000265515">
    <property type="component" value="Unassembled WGS sequence"/>
</dbReference>
<protein>
    <submittedName>
        <fullName evidence="2">Uncharacterized protein</fullName>
    </submittedName>
</protein>
<evidence type="ECO:0000313" key="3">
    <source>
        <dbReference type="Proteomes" id="UP000265515"/>
    </source>
</evidence>
<evidence type="ECO:0000256" key="1">
    <source>
        <dbReference type="SAM" id="MobiDB-lite"/>
    </source>
</evidence>
<comment type="caution">
    <text evidence="2">The sequence shown here is derived from an EMBL/GenBank/DDBJ whole genome shotgun (WGS) entry which is preliminary data.</text>
</comment>
<dbReference type="InterPro" id="IPR001680">
    <property type="entry name" value="WD40_rpt"/>
</dbReference>
<dbReference type="SUPFAM" id="SSF50978">
    <property type="entry name" value="WD40 repeat-like"/>
    <property type="match status" value="1"/>
</dbReference>
<dbReference type="InterPro" id="IPR011989">
    <property type="entry name" value="ARM-like"/>
</dbReference>
<proteinExistence type="predicted"/>
<gene>
    <name evidence="2" type="ORF">CBR_g49232</name>
</gene>
<dbReference type="STRING" id="69332.A0A388M4P2"/>
<dbReference type="OrthoDB" id="29306at2759"/>
<organism evidence="2 3">
    <name type="scientific">Chara braunii</name>
    <name type="common">Braun's stonewort</name>
    <dbReference type="NCBI Taxonomy" id="69332"/>
    <lineage>
        <taxon>Eukaryota</taxon>
        <taxon>Viridiplantae</taxon>
        <taxon>Streptophyta</taxon>
        <taxon>Charophyceae</taxon>
        <taxon>Charales</taxon>
        <taxon>Characeae</taxon>
        <taxon>Chara</taxon>
    </lineage>
</organism>
<dbReference type="SMART" id="SM00320">
    <property type="entry name" value="WD40"/>
    <property type="match status" value="4"/>
</dbReference>
<dbReference type="PANTHER" id="PTHR46866:SF1">
    <property type="entry name" value="GH12955P"/>
    <property type="match status" value="1"/>
</dbReference>
<dbReference type="InterPro" id="IPR015943">
    <property type="entry name" value="WD40/YVTN_repeat-like_dom_sf"/>
</dbReference>
<feature type="compositionally biased region" description="Basic and acidic residues" evidence="1">
    <location>
        <begin position="458"/>
        <end position="470"/>
    </location>
</feature>
<accession>A0A388M4P2</accession>